<proteinExistence type="predicted"/>
<name>A0A1X2GW12_9FUNG</name>
<accession>A0A1X2GW12</accession>
<evidence type="ECO:0000313" key="2">
    <source>
        <dbReference type="Proteomes" id="UP000242146"/>
    </source>
</evidence>
<dbReference type="AlphaFoldDB" id="A0A1X2GW12"/>
<dbReference type="Proteomes" id="UP000242146">
    <property type="component" value="Unassembled WGS sequence"/>
</dbReference>
<dbReference type="OrthoDB" id="2230412at2759"/>
<evidence type="ECO:0000313" key="1">
    <source>
        <dbReference type="EMBL" id="ORX62227.1"/>
    </source>
</evidence>
<protein>
    <submittedName>
        <fullName evidence="1">Uncharacterized protein</fullName>
    </submittedName>
</protein>
<sequence length="139" mass="16321">LDDDMHTNEDTLKLLEYTSMCIQAEKSHYQQSSYATFVKRRLFAIQFVGYKLTLLTTFIGMNNLWTCLLERTATIPSCWSERIYWIQAFELTVKLMDMLEDQDQVTEKLISEHNGLVSVAKEDTMRHHDRMQATTPHQP</sequence>
<feature type="non-terminal residue" evidence="1">
    <location>
        <position position="1"/>
    </location>
</feature>
<reference evidence="1 2" key="1">
    <citation type="submission" date="2016-07" db="EMBL/GenBank/DDBJ databases">
        <title>Pervasive Adenine N6-methylation of Active Genes in Fungi.</title>
        <authorList>
            <consortium name="DOE Joint Genome Institute"/>
            <person name="Mondo S.J."/>
            <person name="Dannebaum R.O."/>
            <person name="Kuo R.C."/>
            <person name="Labutti K."/>
            <person name="Haridas S."/>
            <person name="Kuo A."/>
            <person name="Salamov A."/>
            <person name="Ahrendt S.R."/>
            <person name="Lipzen A."/>
            <person name="Sullivan W."/>
            <person name="Andreopoulos W.B."/>
            <person name="Clum A."/>
            <person name="Lindquist E."/>
            <person name="Daum C."/>
            <person name="Ramamoorthy G.K."/>
            <person name="Gryganskyi A."/>
            <person name="Culley D."/>
            <person name="Magnuson J.K."/>
            <person name="James T.Y."/>
            <person name="O'Malley M.A."/>
            <person name="Stajich J.E."/>
            <person name="Spatafora J.W."/>
            <person name="Visel A."/>
            <person name="Grigoriev I.V."/>
        </authorList>
    </citation>
    <scope>NUCLEOTIDE SEQUENCE [LARGE SCALE GENOMIC DNA]</scope>
    <source>
        <strain evidence="1 2">NRRL 3301</strain>
    </source>
</reference>
<keyword evidence="2" id="KW-1185">Reference proteome</keyword>
<dbReference type="EMBL" id="MCGT01000002">
    <property type="protein sequence ID" value="ORX62227.1"/>
    <property type="molecule type" value="Genomic_DNA"/>
</dbReference>
<organism evidence="1 2">
    <name type="scientific">Hesseltinella vesiculosa</name>
    <dbReference type="NCBI Taxonomy" id="101127"/>
    <lineage>
        <taxon>Eukaryota</taxon>
        <taxon>Fungi</taxon>
        <taxon>Fungi incertae sedis</taxon>
        <taxon>Mucoromycota</taxon>
        <taxon>Mucoromycotina</taxon>
        <taxon>Mucoromycetes</taxon>
        <taxon>Mucorales</taxon>
        <taxon>Cunninghamellaceae</taxon>
        <taxon>Hesseltinella</taxon>
    </lineage>
</organism>
<gene>
    <name evidence="1" type="ORF">DM01DRAFT_1279684</name>
</gene>
<comment type="caution">
    <text evidence="1">The sequence shown here is derived from an EMBL/GenBank/DDBJ whole genome shotgun (WGS) entry which is preliminary data.</text>
</comment>